<proteinExistence type="inferred from homology"/>
<dbReference type="EMBL" id="JBHTCA010000020">
    <property type="protein sequence ID" value="MFC7410822.1"/>
    <property type="molecule type" value="Genomic_DNA"/>
</dbReference>
<accession>A0ABW2QQ52</accession>
<protein>
    <submittedName>
        <fullName evidence="4">Enoyl-CoA hydratase/isomerase family protein</fullName>
    </submittedName>
</protein>
<dbReference type="Gene3D" id="3.90.226.10">
    <property type="entry name" value="2-enoyl-CoA Hydratase, Chain A, domain 1"/>
    <property type="match status" value="1"/>
</dbReference>
<dbReference type="PROSITE" id="PS00166">
    <property type="entry name" value="ENOYL_COA_HYDRATASE"/>
    <property type="match status" value="1"/>
</dbReference>
<evidence type="ECO:0000313" key="5">
    <source>
        <dbReference type="Proteomes" id="UP001596501"/>
    </source>
</evidence>
<dbReference type="InterPro" id="IPR018376">
    <property type="entry name" value="Enoyl-CoA_hyd/isom_CS"/>
</dbReference>
<dbReference type="PANTHER" id="PTHR11941:SF54">
    <property type="entry name" value="ENOYL-COA HYDRATASE, MITOCHONDRIAL"/>
    <property type="match status" value="1"/>
</dbReference>
<organism evidence="4 5">
    <name type="scientific">Hydrogenophaga atypica</name>
    <dbReference type="NCBI Taxonomy" id="249409"/>
    <lineage>
        <taxon>Bacteria</taxon>
        <taxon>Pseudomonadati</taxon>
        <taxon>Pseudomonadota</taxon>
        <taxon>Betaproteobacteria</taxon>
        <taxon>Burkholderiales</taxon>
        <taxon>Comamonadaceae</taxon>
        <taxon>Hydrogenophaga</taxon>
    </lineage>
</organism>
<dbReference type="InterPro" id="IPR014748">
    <property type="entry name" value="Enoyl-CoA_hydra_C"/>
</dbReference>
<dbReference type="SUPFAM" id="SSF52096">
    <property type="entry name" value="ClpP/crotonase"/>
    <property type="match status" value="1"/>
</dbReference>
<name>A0ABW2QQ52_9BURK</name>
<evidence type="ECO:0000256" key="2">
    <source>
        <dbReference type="ARBA" id="ARBA00023239"/>
    </source>
</evidence>
<dbReference type="InterPro" id="IPR029045">
    <property type="entry name" value="ClpP/crotonase-like_dom_sf"/>
</dbReference>
<dbReference type="Pfam" id="PF00378">
    <property type="entry name" value="ECH_1"/>
    <property type="match status" value="1"/>
</dbReference>
<evidence type="ECO:0000256" key="1">
    <source>
        <dbReference type="ARBA" id="ARBA00005254"/>
    </source>
</evidence>
<dbReference type="PANTHER" id="PTHR11941">
    <property type="entry name" value="ENOYL-COA HYDRATASE-RELATED"/>
    <property type="match status" value="1"/>
</dbReference>
<sequence length="261" mass="28776">MSDEHVLVRREGSVGVMTFNRPEQMNTLDLPMVRAMERALQTLEDDEQVRVLLITGGESRVFVAGGNIADLESRDALAHYKDFAVPLHRVFRRFEECHKPTIAAVNGWALGGGTEFLLTTDLRLVADDAQLGLPEIKLGLFPGGGGSQRLMRQISLCQAKMLMFTGDFISAQEAVQMGLVNRVLPRERLLPEAMALAQRIAEKSPWAVRMLKTSMVHGADMALPAALNHEMATISLLLDTGDAHEGCKAFLEKRKPAFRGV</sequence>
<dbReference type="Gene3D" id="1.10.12.10">
    <property type="entry name" value="Lyase 2-enoyl-coa Hydratase, Chain A, domain 2"/>
    <property type="match status" value="1"/>
</dbReference>
<evidence type="ECO:0000256" key="3">
    <source>
        <dbReference type="RuleBase" id="RU003707"/>
    </source>
</evidence>
<comment type="similarity">
    <text evidence="1 3">Belongs to the enoyl-CoA hydratase/isomerase family.</text>
</comment>
<dbReference type="InterPro" id="IPR001753">
    <property type="entry name" value="Enoyl-CoA_hydra/iso"/>
</dbReference>
<dbReference type="RefSeq" id="WP_382226392.1">
    <property type="nucleotide sequence ID" value="NZ_JBHTCA010000020.1"/>
</dbReference>
<dbReference type="CDD" id="cd06558">
    <property type="entry name" value="crotonase-like"/>
    <property type="match status" value="1"/>
</dbReference>
<comment type="caution">
    <text evidence="4">The sequence shown here is derived from an EMBL/GenBank/DDBJ whole genome shotgun (WGS) entry which is preliminary data.</text>
</comment>
<gene>
    <name evidence="4" type="ORF">ACFQPB_18345</name>
</gene>
<keyword evidence="2" id="KW-0456">Lyase</keyword>
<keyword evidence="5" id="KW-1185">Reference proteome</keyword>
<reference evidence="5" key="1">
    <citation type="journal article" date="2019" name="Int. J. Syst. Evol. Microbiol.">
        <title>The Global Catalogue of Microorganisms (GCM) 10K type strain sequencing project: providing services to taxonomists for standard genome sequencing and annotation.</title>
        <authorList>
            <consortium name="The Broad Institute Genomics Platform"/>
            <consortium name="The Broad Institute Genome Sequencing Center for Infectious Disease"/>
            <person name="Wu L."/>
            <person name="Ma J."/>
        </authorList>
    </citation>
    <scope>NUCLEOTIDE SEQUENCE [LARGE SCALE GENOMIC DNA]</scope>
    <source>
        <strain evidence="5">CGMCC 1.12371</strain>
    </source>
</reference>
<evidence type="ECO:0000313" key="4">
    <source>
        <dbReference type="EMBL" id="MFC7410822.1"/>
    </source>
</evidence>
<dbReference type="Proteomes" id="UP001596501">
    <property type="component" value="Unassembled WGS sequence"/>
</dbReference>